<dbReference type="AlphaFoldDB" id="A0A367FW74"/>
<gene>
    <name evidence="1" type="ORF">C7J97_13485</name>
</gene>
<evidence type="ECO:0000313" key="2">
    <source>
        <dbReference type="Proteomes" id="UP000252378"/>
    </source>
</evidence>
<name>A0A367FW74_9FIRM</name>
<comment type="caution">
    <text evidence="1">The sequence shown here is derived from an EMBL/GenBank/DDBJ whole genome shotgun (WGS) entry which is preliminary data.</text>
</comment>
<dbReference type="RefSeq" id="WP_113993271.1">
    <property type="nucleotide sequence ID" value="NZ_PXUP01000028.1"/>
</dbReference>
<sequence>ARGRLNIRFGHCTSCLFDNSSVKLCKARHAVPFVPQGTDDEQGLGQARPNKITLKTRKSLKSEVPVEHKIFKN</sequence>
<organism evidence="1 2">
    <name type="scientific">Faecalibacterium prausnitzii</name>
    <dbReference type="NCBI Taxonomy" id="853"/>
    <lineage>
        <taxon>Bacteria</taxon>
        <taxon>Bacillati</taxon>
        <taxon>Bacillota</taxon>
        <taxon>Clostridia</taxon>
        <taxon>Eubacteriales</taxon>
        <taxon>Oscillospiraceae</taxon>
        <taxon>Faecalibacterium</taxon>
    </lineage>
</organism>
<evidence type="ECO:0000313" key="1">
    <source>
        <dbReference type="EMBL" id="RCH42687.1"/>
    </source>
</evidence>
<protein>
    <submittedName>
        <fullName evidence="1">Uncharacterized protein</fullName>
    </submittedName>
</protein>
<feature type="non-terminal residue" evidence="1">
    <location>
        <position position="1"/>
    </location>
</feature>
<reference evidence="1 2" key="1">
    <citation type="submission" date="2018-03" db="EMBL/GenBank/DDBJ databases">
        <title>Complete genome sequencing of Faecalibacterium prausnitzii strains isolated from the human gut.</title>
        <authorList>
            <person name="Fitzgerald B.C."/>
            <person name="Shkoporov A.N."/>
            <person name="Ross P.R."/>
            <person name="Hill C."/>
        </authorList>
    </citation>
    <scope>NUCLEOTIDE SEQUENCE [LARGE SCALE GENOMIC DNA]</scope>
    <source>
        <strain evidence="1 2">ATCC 27768</strain>
    </source>
</reference>
<proteinExistence type="predicted"/>
<dbReference type="EMBL" id="PXUP01000028">
    <property type="protein sequence ID" value="RCH42687.1"/>
    <property type="molecule type" value="Genomic_DNA"/>
</dbReference>
<dbReference type="Proteomes" id="UP000252378">
    <property type="component" value="Unassembled WGS sequence"/>
</dbReference>
<accession>A0A367FW74</accession>